<dbReference type="Pfam" id="PF26353">
    <property type="entry name" value="YhfM"/>
    <property type="match status" value="1"/>
</dbReference>
<organism evidence="3 4">
    <name type="scientific">Paenibacillus piri</name>
    <dbReference type="NCBI Taxonomy" id="2547395"/>
    <lineage>
        <taxon>Bacteria</taxon>
        <taxon>Bacillati</taxon>
        <taxon>Bacillota</taxon>
        <taxon>Bacilli</taxon>
        <taxon>Bacillales</taxon>
        <taxon>Paenibacillaceae</taxon>
        <taxon>Paenibacillus</taxon>
    </lineage>
</organism>
<name>A0A4V2ZST8_9BACL</name>
<protein>
    <recommendedName>
        <fullName evidence="2">YhfM-like domain-containing protein</fullName>
    </recommendedName>
</protein>
<evidence type="ECO:0000256" key="1">
    <source>
        <dbReference type="SAM" id="SignalP"/>
    </source>
</evidence>
<proteinExistence type="predicted"/>
<evidence type="ECO:0000313" key="4">
    <source>
        <dbReference type="Proteomes" id="UP000295636"/>
    </source>
</evidence>
<evidence type="ECO:0000259" key="2">
    <source>
        <dbReference type="Pfam" id="PF26353"/>
    </source>
</evidence>
<feature type="signal peptide" evidence="1">
    <location>
        <begin position="1"/>
        <end position="20"/>
    </location>
</feature>
<dbReference type="Proteomes" id="UP000295636">
    <property type="component" value="Unassembled WGS sequence"/>
</dbReference>
<feature type="chain" id="PRO_5039099898" description="YhfM-like domain-containing protein" evidence="1">
    <location>
        <begin position="21"/>
        <end position="145"/>
    </location>
</feature>
<feature type="domain" description="YhfM-like" evidence="2">
    <location>
        <begin position="41"/>
        <end position="141"/>
    </location>
</feature>
<dbReference type="EMBL" id="SMRT01000013">
    <property type="protein sequence ID" value="TDF94484.1"/>
    <property type="molecule type" value="Genomic_DNA"/>
</dbReference>
<dbReference type="InterPro" id="IPR058780">
    <property type="entry name" value="YhfM-like_dom"/>
</dbReference>
<sequence length="145" mass="15657">MKQLLIVAFSLTALMLFVLAGCGKPESGSSHGGQSIRLEAEHVTSITVKKAGGQPAEVTDTEARSRFVQALHAAAYDRGKLDITAPDYVAVVKLDTGTELSFSFWIEKAEYTGLLQQSGRDGHFRLPDSARSDLLKLFQEAAMGN</sequence>
<dbReference type="PROSITE" id="PS51257">
    <property type="entry name" value="PROKAR_LIPOPROTEIN"/>
    <property type="match status" value="1"/>
</dbReference>
<dbReference type="AlphaFoldDB" id="A0A4V2ZST8"/>
<dbReference type="RefSeq" id="WP_133232909.1">
    <property type="nucleotide sequence ID" value="NZ_SMRT01000013.1"/>
</dbReference>
<reference evidence="3 4" key="1">
    <citation type="submission" date="2019-03" db="EMBL/GenBank/DDBJ databases">
        <title>This is whole genome sequence of Paenibacillus sp MS74 strain.</title>
        <authorList>
            <person name="Trinh H.N."/>
        </authorList>
    </citation>
    <scope>NUCLEOTIDE SEQUENCE [LARGE SCALE GENOMIC DNA]</scope>
    <source>
        <strain evidence="3 4">MS74</strain>
    </source>
</reference>
<comment type="caution">
    <text evidence="3">The sequence shown here is derived from an EMBL/GenBank/DDBJ whole genome shotgun (WGS) entry which is preliminary data.</text>
</comment>
<gene>
    <name evidence="3" type="ORF">E1757_24065</name>
</gene>
<keyword evidence="1" id="KW-0732">Signal</keyword>
<evidence type="ECO:0000313" key="3">
    <source>
        <dbReference type="EMBL" id="TDF94484.1"/>
    </source>
</evidence>
<accession>A0A4V2ZST8</accession>
<keyword evidence="4" id="KW-1185">Reference proteome</keyword>